<protein>
    <submittedName>
        <fullName evidence="3 4">Membrane protein</fullName>
    </submittedName>
</protein>
<evidence type="ECO:0000313" key="4">
    <source>
        <dbReference type="EMBL" id="SIP73681.1"/>
    </source>
</evidence>
<name>A0A1N6MXY8_9GAMM</name>
<dbReference type="EMBL" id="FTLG01000187">
    <property type="protein sequence ID" value="SIP73681.1"/>
    <property type="molecule type" value="Genomic_DNA"/>
</dbReference>
<organism evidence="4 5">
    <name type="scientific">Xenorhabdus innexi</name>
    <dbReference type="NCBI Taxonomy" id="290109"/>
    <lineage>
        <taxon>Bacteria</taxon>
        <taxon>Pseudomonadati</taxon>
        <taxon>Pseudomonadota</taxon>
        <taxon>Gammaproteobacteria</taxon>
        <taxon>Enterobacterales</taxon>
        <taxon>Morganellaceae</taxon>
        <taxon>Xenorhabdus</taxon>
    </lineage>
</organism>
<evidence type="ECO:0000256" key="1">
    <source>
        <dbReference type="SAM" id="Phobius"/>
    </source>
</evidence>
<feature type="transmembrane region" description="Helical" evidence="1">
    <location>
        <begin position="50"/>
        <end position="75"/>
    </location>
</feature>
<sequence length="81" mass="8396">MSKLSHLCTKLFVVSTVTLASASALADEPVRAVGDVDLSALTSRINFDSVGVAIMAIGGTIITLYATVAGVKWALRFVKGV</sequence>
<accession>A0A1N6MXY8</accession>
<keyword evidence="1" id="KW-0812">Transmembrane</keyword>
<reference evidence="3 6" key="3">
    <citation type="journal article" date="2017" name="Nat. Microbiol.">
        <title>Natural product diversity associated with the nematode symbionts Photorhabdus and Xenorhabdus.</title>
        <authorList>
            <person name="Tobias N.J."/>
            <person name="Wolff H."/>
            <person name="Djahanschiri B."/>
            <person name="Grundmann F."/>
            <person name="Kronenwerth M."/>
            <person name="Shi Y.M."/>
            <person name="Simonyi S."/>
            <person name="Grun P."/>
            <person name="Shapiro-Ilan D."/>
            <person name="Pidot S.J."/>
            <person name="Stinear T.P."/>
            <person name="Ebersberger I."/>
            <person name="Bode H.B."/>
        </authorList>
    </citation>
    <scope>NUCLEOTIDE SEQUENCE [LARGE SCALE GENOMIC DNA]</scope>
    <source>
        <strain evidence="3 6">DSM 16336</strain>
    </source>
</reference>
<keyword evidence="2" id="KW-0732">Signal</keyword>
<feature type="signal peptide" evidence="2">
    <location>
        <begin position="1"/>
        <end position="26"/>
    </location>
</feature>
<keyword evidence="6" id="KW-1185">Reference proteome</keyword>
<gene>
    <name evidence="3" type="ORF">Xinn_02961</name>
    <name evidence="4" type="ORF">XIS1_450035</name>
</gene>
<reference evidence="5" key="2">
    <citation type="submission" date="2016-12" db="EMBL/GenBank/DDBJ databases">
        <authorList>
            <person name="Gaudriault S."/>
        </authorList>
    </citation>
    <scope>NUCLEOTIDE SEQUENCE [LARGE SCALE GENOMIC DNA]</scope>
    <source>
        <strain evidence="5">HGB1681 (deposited as PTA-6826 in the American Type Culture Collection)</strain>
    </source>
</reference>
<dbReference type="EMBL" id="NIBU01000042">
    <property type="protein sequence ID" value="PHM31183.1"/>
    <property type="molecule type" value="Genomic_DNA"/>
</dbReference>
<keyword evidence="1" id="KW-1133">Transmembrane helix</keyword>
<evidence type="ECO:0000313" key="3">
    <source>
        <dbReference type="EMBL" id="PHM31183.1"/>
    </source>
</evidence>
<keyword evidence="1" id="KW-0472">Membrane</keyword>
<evidence type="ECO:0000256" key="2">
    <source>
        <dbReference type="SAM" id="SignalP"/>
    </source>
</evidence>
<dbReference type="AlphaFoldDB" id="A0A1N6MXY8"/>
<evidence type="ECO:0000313" key="6">
    <source>
        <dbReference type="Proteomes" id="UP000224871"/>
    </source>
</evidence>
<reference evidence="4" key="1">
    <citation type="submission" date="2016-12" db="EMBL/GenBank/DDBJ databases">
        <authorList>
            <person name="Song W.-J."/>
            <person name="Kurnit D.M."/>
        </authorList>
    </citation>
    <scope>NUCLEOTIDE SEQUENCE [LARGE SCALE GENOMIC DNA]</scope>
    <source>
        <strain evidence="4">HGB1681</strain>
    </source>
</reference>
<proteinExistence type="predicted"/>
<dbReference type="Proteomes" id="UP000196435">
    <property type="component" value="Unassembled WGS sequence"/>
</dbReference>
<dbReference type="Proteomes" id="UP000224871">
    <property type="component" value="Unassembled WGS sequence"/>
</dbReference>
<dbReference type="RefSeq" id="WP_086953172.1">
    <property type="nucleotide sequence ID" value="NZ_CAWNQC010000240.1"/>
</dbReference>
<feature type="chain" id="PRO_5012862335" evidence="2">
    <location>
        <begin position="27"/>
        <end position="81"/>
    </location>
</feature>
<dbReference type="OrthoDB" id="6446967at2"/>
<evidence type="ECO:0000313" key="5">
    <source>
        <dbReference type="Proteomes" id="UP000196435"/>
    </source>
</evidence>